<keyword evidence="3" id="KW-1185">Reference proteome</keyword>
<dbReference type="SUPFAM" id="SSF49899">
    <property type="entry name" value="Concanavalin A-like lectins/glucanases"/>
    <property type="match status" value="1"/>
</dbReference>
<organism evidence="2 3">
    <name type="scientific">Bacterioplanoides pacificum</name>
    <dbReference type="NCBI Taxonomy" id="1171596"/>
    <lineage>
        <taxon>Bacteria</taxon>
        <taxon>Pseudomonadati</taxon>
        <taxon>Pseudomonadota</taxon>
        <taxon>Gammaproteobacteria</taxon>
        <taxon>Oceanospirillales</taxon>
        <taxon>Oceanospirillaceae</taxon>
        <taxon>Bacterioplanoides</taxon>
    </lineage>
</organism>
<dbReference type="Proteomes" id="UP001595722">
    <property type="component" value="Unassembled WGS sequence"/>
</dbReference>
<comment type="caution">
    <text evidence="2">The sequence shown here is derived from an EMBL/GenBank/DDBJ whole genome shotgun (WGS) entry which is preliminary data.</text>
</comment>
<feature type="signal peptide" evidence="1">
    <location>
        <begin position="1"/>
        <end position="20"/>
    </location>
</feature>
<dbReference type="EMBL" id="JBHRYB010000013">
    <property type="protein sequence ID" value="MFC3681001.1"/>
    <property type="molecule type" value="Genomic_DNA"/>
</dbReference>
<accession>A0ABV7VWV5</accession>
<evidence type="ECO:0000313" key="2">
    <source>
        <dbReference type="EMBL" id="MFC3681001.1"/>
    </source>
</evidence>
<protein>
    <recommendedName>
        <fullName evidence="4">Lipoprotein</fullName>
    </recommendedName>
</protein>
<proteinExistence type="predicted"/>
<feature type="chain" id="PRO_5046162967" description="Lipoprotein" evidence="1">
    <location>
        <begin position="21"/>
        <end position="131"/>
    </location>
</feature>
<evidence type="ECO:0000313" key="3">
    <source>
        <dbReference type="Proteomes" id="UP001595722"/>
    </source>
</evidence>
<dbReference type="Gene3D" id="2.60.120.200">
    <property type="match status" value="1"/>
</dbReference>
<evidence type="ECO:0008006" key="4">
    <source>
        <dbReference type="Google" id="ProtNLM"/>
    </source>
</evidence>
<gene>
    <name evidence="2" type="ORF">ACFOMG_12915</name>
</gene>
<dbReference type="InterPro" id="IPR013320">
    <property type="entry name" value="ConA-like_dom_sf"/>
</dbReference>
<evidence type="ECO:0000256" key="1">
    <source>
        <dbReference type="SAM" id="SignalP"/>
    </source>
</evidence>
<dbReference type="PROSITE" id="PS51257">
    <property type="entry name" value="PROKAR_LIPOPROTEIN"/>
    <property type="match status" value="1"/>
</dbReference>
<sequence length="131" mass="13205">MKKLVSVACLVLLTACSGGGGSGVEINAEPDRPVLPEVDVAAVQQLRGYLNGVAIGAAAALPAGDGPIMAAMNSSGYGGGSPFRVGGHAALQCSGEGDARRCQLAPGQAFDNVRVYHKALSEAEIQALSQR</sequence>
<name>A0ABV7VWV5_9GAMM</name>
<dbReference type="RefSeq" id="WP_376867133.1">
    <property type="nucleotide sequence ID" value="NZ_JBHRYB010000013.1"/>
</dbReference>
<keyword evidence="1" id="KW-0732">Signal</keyword>
<reference evidence="3" key="1">
    <citation type="journal article" date="2019" name="Int. J. Syst. Evol. Microbiol.">
        <title>The Global Catalogue of Microorganisms (GCM) 10K type strain sequencing project: providing services to taxonomists for standard genome sequencing and annotation.</title>
        <authorList>
            <consortium name="The Broad Institute Genomics Platform"/>
            <consortium name="The Broad Institute Genome Sequencing Center for Infectious Disease"/>
            <person name="Wu L."/>
            <person name="Ma J."/>
        </authorList>
    </citation>
    <scope>NUCLEOTIDE SEQUENCE [LARGE SCALE GENOMIC DNA]</scope>
    <source>
        <strain evidence="3">KCTC 42424</strain>
    </source>
</reference>